<sequence length="115" mass="12088">MPDSCFNAGRQRPVLIATLGTHGDVRPIIALGRGLQERGYPVRVLTSANFEALIRANGLDFFPLSGDHQKLLQGHPDVARCAVAGAASGAPCVRSCWSGRATGPSRAAWPVPMPG</sequence>
<keyword evidence="2" id="KW-0808">Transferase</keyword>
<accession>W4S2A1</accession>
<organism evidence="2 3">
    <name type="scientific">Xanthomonas arboricola pv. pruni str. MAFF 311562</name>
    <dbReference type="NCBI Taxonomy" id="1414836"/>
    <lineage>
        <taxon>Bacteria</taxon>
        <taxon>Pseudomonadati</taxon>
        <taxon>Pseudomonadota</taxon>
        <taxon>Gammaproteobacteria</taxon>
        <taxon>Lysobacterales</taxon>
        <taxon>Lysobacteraceae</taxon>
        <taxon>Xanthomonas</taxon>
    </lineage>
</organism>
<dbReference type="AlphaFoldDB" id="W4S2A1"/>
<evidence type="ECO:0000313" key="3">
    <source>
        <dbReference type="Proteomes" id="UP000019143"/>
    </source>
</evidence>
<comment type="caution">
    <text evidence="2">The sequence shown here is derived from an EMBL/GenBank/DDBJ whole genome shotgun (WGS) entry which is preliminary data.</text>
</comment>
<dbReference type="GO" id="GO:0005975">
    <property type="term" value="P:carbohydrate metabolic process"/>
    <property type="evidence" value="ECO:0007669"/>
    <property type="project" value="InterPro"/>
</dbReference>
<protein>
    <submittedName>
        <fullName evidence="2">Glucosyltransferase</fullName>
    </submittedName>
</protein>
<gene>
    <name evidence="2" type="primary">ugt_2</name>
    <name evidence="2" type="ORF">XPU_2272</name>
</gene>
<dbReference type="GO" id="GO:1901137">
    <property type="term" value="P:carbohydrate derivative biosynthetic process"/>
    <property type="evidence" value="ECO:0007669"/>
    <property type="project" value="UniProtKB-ARBA"/>
</dbReference>
<dbReference type="InterPro" id="IPR050426">
    <property type="entry name" value="Glycosyltransferase_28"/>
</dbReference>
<dbReference type="PANTHER" id="PTHR48050">
    <property type="entry name" value="STEROL 3-BETA-GLUCOSYLTRANSFERASE"/>
    <property type="match status" value="1"/>
</dbReference>
<dbReference type="InterPro" id="IPR004276">
    <property type="entry name" value="GlycoTrans_28_N"/>
</dbReference>
<evidence type="ECO:0000259" key="1">
    <source>
        <dbReference type="Pfam" id="PF03033"/>
    </source>
</evidence>
<dbReference type="GO" id="GO:0016758">
    <property type="term" value="F:hexosyltransferase activity"/>
    <property type="evidence" value="ECO:0007669"/>
    <property type="project" value="InterPro"/>
</dbReference>
<reference evidence="2 3" key="1">
    <citation type="submission" date="2014-01" db="EMBL/GenBank/DDBJ databases">
        <title>Genome sequence and analysis of Xanthomonas arboricola pv. pruni.</title>
        <authorList>
            <person name="Fujikawa T."/>
            <person name="Nakazono-Nagaoka E."/>
        </authorList>
    </citation>
    <scope>NUCLEOTIDE SEQUENCE [LARGE SCALE GENOMIC DNA]</scope>
    <source>
        <strain evidence="3">MAFF 311562</strain>
    </source>
</reference>
<dbReference type="Pfam" id="PF03033">
    <property type="entry name" value="Glyco_transf_28"/>
    <property type="match status" value="1"/>
</dbReference>
<name>W4S2A1_9XANT</name>
<proteinExistence type="predicted"/>
<dbReference type="PANTHER" id="PTHR48050:SF13">
    <property type="entry name" value="STEROL 3-BETA-GLUCOSYLTRANSFERASE UGT80A2"/>
    <property type="match status" value="1"/>
</dbReference>
<evidence type="ECO:0000313" key="2">
    <source>
        <dbReference type="EMBL" id="GAE50740.1"/>
    </source>
</evidence>
<dbReference type="EMBL" id="BAVB01000269">
    <property type="protein sequence ID" value="GAE50740.1"/>
    <property type="molecule type" value="Genomic_DNA"/>
</dbReference>
<dbReference type="SUPFAM" id="SSF53756">
    <property type="entry name" value="UDP-Glycosyltransferase/glycogen phosphorylase"/>
    <property type="match status" value="1"/>
</dbReference>
<dbReference type="Proteomes" id="UP000019143">
    <property type="component" value="Unassembled WGS sequence"/>
</dbReference>
<dbReference type="Gene3D" id="3.40.50.2000">
    <property type="entry name" value="Glycogen Phosphorylase B"/>
    <property type="match status" value="1"/>
</dbReference>
<feature type="domain" description="Glycosyltransferase family 28 N-terminal" evidence="1">
    <location>
        <begin position="14"/>
        <end position="68"/>
    </location>
</feature>